<dbReference type="OrthoDB" id="9762169at2"/>
<dbReference type="Pfam" id="PF00656">
    <property type="entry name" value="Peptidase_C14"/>
    <property type="match status" value="1"/>
</dbReference>
<dbReference type="NCBIfam" id="NF047832">
    <property type="entry name" value="caspase_w_EACC1"/>
    <property type="match status" value="1"/>
</dbReference>
<keyword evidence="3" id="KW-0812">Transmembrane</keyword>
<feature type="region of interest" description="Disordered" evidence="2">
    <location>
        <begin position="1000"/>
        <end position="1048"/>
    </location>
</feature>
<dbReference type="EMBL" id="FNON01000001">
    <property type="protein sequence ID" value="SDW32613.1"/>
    <property type="molecule type" value="Genomic_DNA"/>
</dbReference>
<dbReference type="Pfam" id="PF20703">
    <property type="entry name" value="nSTAND1"/>
    <property type="match status" value="1"/>
</dbReference>
<dbReference type="InterPro" id="IPR015943">
    <property type="entry name" value="WD40/YVTN_repeat-like_dom_sf"/>
</dbReference>
<dbReference type="InterPro" id="IPR049052">
    <property type="entry name" value="nSTAND1"/>
</dbReference>
<feature type="domain" description="Peptidase C14 caspase" evidence="4">
    <location>
        <begin position="36"/>
        <end position="223"/>
    </location>
</feature>
<dbReference type="SUPFAM" id="SSF82171">
    <property type="entry name" value="DPP6 N-terminal domain-like"/>
    <property type="match status" value="1"/>
</dbReference>
<keyword evidence="3" id="KW-1133">Transmembrane helix</keyword>
<dbReference type="Gene3D" id="2.130.10.10">
    <property type="entry name" value="YVTN repeat-like/Quinoprotein amine dehydrogenase"/>
    <property type="match status" value="4"/>
</dbReference>
<evidence type="ECO:0000256" key="1">
    <source>
        <dbReference type="PROSITE-ProRule" id="PRU00221"/>
    </source>
</evidence>
<gene>
    <name evidence="6" type="ORF">SAMN05421504_101269</name>
</gene>
<dbReference type="STRING" id="589385.SAMN05421504_101269"/>
<feature type="transmembrane region" description="Helical" evidence="3">
    <location>
        <begin position="714"/>
        <end position="734"/>
    </location>
</feature>
<dbReference type="InterPro" id="IPR027417">
    <property type="entry name" value="P-loop_NTPase"/>
</dbReference>
<dbReference type="CDD" id="cd00882">
    <property type="entry name" value="Ras_like_GTPase"/>
    <property type="match status" value="1"/>
</dbReference>
<protein>
    <submittedName>
        <fullName evidence="6">WD40 repeat</fullName>
    </submittedName>
</protein>
<evidence type="ECO:0000259" key="5">
    <source>
        <dbReference type="Pfam" id="PF20703"/>
    </source>
</evidence>
<organism evidence="6 7">
    <name type="scientific">Amycolatopsis xylanica</name>
    <dbReference type="NCBI Taxonomy" id="589385"/>
    <lineage>
        <taxon>Bacteria</taxon>
        <taxon>Bacillati</taxon>
        <taxon>Actinomycetota</taxon>
        <taxon>Actinomycetes</taxon>
        <taxon>Pseudonocardiales</taxon>
        <taxon>Pseudonocardiaceae</taxon>
        <taxon>Amycolatopsis</taxon>
    </lineage>
</organism>
<dbReference type="SUPFAM" id="SSF52540">
    <property type="entry name" value="P-loop containing nucleoside triphosphate hydrolases"/>
    <property type="match status" value="1"/>
</dbReference>
<keyword evidence="1" id="KW-0853">WD repeat</keyword>
<dbReference type="GO" id="GO:0006508">
    <property type="term" value="P:proteolysis"/>
    <property type="evidence" value="ECO:0007669"/>
    <property type="project" value="InterPro"/>
</dbReference>
<feature type="repeat" description="WD" evidence="1">
    <location>
        <begin position="927"/>
        <end position="958"/>
    </location>
</feature>
<sequence>MTDLSGDGVRVLLIATATHHGPTLPSVPSVTRTFEDLRTVLREKCGVQQDGLVGVLDPPDAQSMALAVTEQAQRAETVLVVYFIGHGLLDAGGELYLAASGTDRLVPGMAEHQALSFSTLRQALEASRATSVVVVLDCCFSGKVSLGGRSTVPAFTQAPGYGMYLIGSAEQLALAPPEATHTAFTGALLELLTGGDARGPHALTLDAVYDAVFRTMRDRQRPLPRRQAGDRSGSLVIAPNPAIPAQPEQADEPPHPGRCPYPGLDAFGTDDSDVFFGRERMTGTLLTAVMASADQPGPRILIGPSGSGKTSLLNAGLLACLHQGGLPGLPGSASWPVLRFTPAANPVNRLVTQLNAVTLDAAGLVREDPGRAVALVDDLLADRPDARLIVLVDQLEELFTLCPDPSERDVFLRAITAITQPVRGNPPRALVVLALRADFYGEAAAHPELLAALRDHQVLVEPMTSEELRAAIERPAAAAGLVLDDGLADVILHELGATTGGPSSAAALPLLSHALWATWRQRTATRLTFAGYRASGGITQAIATTAEQVYTSLDEPGREATRLMLPRLVRVGESNVDTARPVERSTLVHGLPDLDAAQRAIDKFTEARLLTLDRDTTRVSHEALLSAWRRLREWIDADRDWLHVHQQLADDAKAWEQSGRDEARLYRGNRLTATRERAAQAPTGATDLEPVLVEFLTDSWQHERRAVRRKRLSWALLGVLVLLTSIGLTGTIAFQRQASQAENRDLARYLAAEAESLRDKQPGLAKQLSLLSYRLHPEAGRGAVLNSQRTPGVINEGEPASDIVHSTDGRVLAIPTTDGVVIRAKGVPDPGRTQGTRTGPIALNPGGTLLAVTDNDKSSAAGTTTLRLWDLADPSAPRPIAASTVDGTVTSVAFGADSGTLYTGMSAGEIRVWDIRAPAKLEPVASMRAHSTQVDSLAVSPRRDLIASASVDGRIQLWGTADSAHPVLVTAFDERDLPQSSQDVQLPLHRVAFDPAGSLLATPGSRQTGPHVWRLDDPHAPRLVPYEPDDEQLGGRRPSPCGSSDSVRSVAFSPSDNRVVVTCGGGWHLLKYTPGPDIGALSPGASVSPGARIAYGAAVFDPSDGRRLLQATGNGVYVWDVANADQPGALVSLPSQPYFSTALDFGSDGRRQLLVVKENNATSLWDVTDMAHPAKVGTSSFPHRGRYAAEVSLSPDGTILAAGEPADGERLVVHLRDTRAPGMPAVGTIGDIANGVAALAFHPTKPILAVSDGNTAAGRKPGPPAVRLYDITDPRNPRKLAQIPVETYQMAFSADGATLVVQATVGEPPRNRQETNQEIHGWDVSDTARPAERWRLPLPPDAVYPTFALRPDGKMLAVSFGATVRLWRAEGGRPTTTAPVSVTRIDTAAMTFSPDGTRLAFIARNRNAAWGLEDRPEVWNVSDPDSPQLQFYLPARLFEFETLAFSPDGRTIAVTRSSPSDRGVDLWDSDPERILTTLCTAAGDPITPRQWQQYLPDRAYQPLTCP</sequence>
<feature type="domain" description="Novel STAND NTPase 1" evidence="5">
    <location>
        <begin position="260"/>
        <end position="662"/>
    </location>
</feature>
<name>A0A1H2SLR1_9PSEU</name>
<evidence type="ECO:0000313" key="6">
    <source>
        <dbReference type="EMBL" id="SDW32613.1"/>
    </source>
</evidence>
<dbReference type="PROSITE" id="PS50294">
    <property type="entry name" value="WD_REPEATS_REGION"/>
    <property type="match status" value="1"/>
</dbReference>
<dbReference type="InterPro" id="IPR011600">
    <property type="entry name" value="Pept_C14_caspase"/>
</dbReference>
<dbReference type="SMART" id="SM00320">
    <property type="entry name" value="WD40"/>
    <property type="match status" value="5"/>
</dbReference>
<proteinExistence type="predicted"/>
<evidence type="ECO:0000259" key="4">
    <source>
        <dbReference type="Pfam" id="PF00656"/>
    </source>
</evidence>
<dbReference type="Gene3D" id="3.40.50.1460">
    <property type="match status" value="1"/>
</dbReference>
<dbReference type="GO" id="GO:0004197">
    <property type="term" value="F:cysteine-type endopeptidase activity"/>
    <property type="evidence" value="ECO:0007669"/>
    <property type="project" value="InterPro"/>
</dbReference>
<dbReference type="Pfam" id="PF00400">
    <property type="entry name" value="WD40"/>
    <property type="match status" value="2"/>
</dbReference>
<dbReference type="PANTHER" id="PTHR19879">
    <property type="entry name" value="TRANSCRIPTION INITIATION FACTOR TFIID"/>
    <property type="match status" value="1"/>
</dbReference>
<accession>A0A1H2SLR1</accession>
<feature type="region of interest" description="Disordered" evidence="2">
    <location>
        <begin position="220"/>
        <end position="255"/>
    </location>
</feature>
<dbReference type="PROSITE" id="PS50082">
    <property type="entry name" value="WD_REPEATS_2"/>
    <property type="match status" value="2"/>
</dbReference>
<keyword evidence="3" id="KW-0472">Membrane</keyword>
<dbReference type="InterPro" id="IPR001680">
    <property type="entry name" value="WD40_rpt"/>
</dbReference>
<keyword evidence="7" id="KW-1185">Reference proteome</keyword>
<dbReference type="Proteomes" id="UP000199515">
    <property type="component" value="Unassembled WGS sequence"/>
</dbReference>
<feature type="repeat" description="WD" evidence="1">
    <location>
        <begin position="882"/>
        <end position="923"/>
    </location>
</feature>
<evidence type="ECO:0000256" key="2">
    <source>
        <dbReference type="SAM" id="MobiDB-lite"/>
    </source>
</evidence>
<evidence type="ECO:0000256" key="3">
    <source>
        <dbReference type="SAM" id="Phobius"/>
    </source>
</evidence>
<dbReference type="PANTHER" id="PTHR19879:SF9">
    <property type="entry name" value="TRANSCRIPTION INITIATION FACTOR TFIID SUBUNIT 5"/>
    <property type="match status" value="1"/>
</dbReference>
<dbReference type="SUPFAM" id="SSF69322">
    <property type="entry name" value="Tricorn protease domain 2"/>
    <property type="match status" value="1"/>
</dbReference>
<reference evidence="6 7" key="1">
    <citation type="submission" date="2016-10" db="EMBL/GenBank/DDBJ databases">
        <authorList>
            <person name="de Groot N.N."/>
        </authorList>
    </citation>
    <scope>NUCLEOTIDE SEQUENCE [LARGE SCALE GENOMIC DNA]</scope>
    <source>
        <strain evidence="6 7">CPCC 202699</strain>
    </source>
</reference>
<evidence type="ECO:0000313" key="7">
    <source>
        <dbReference type="Proteomes" id="UP000199515"/>
    </source>
</evidence>
<dbReference type="RefSeq" id="WP_091285510.1">
    <property type="nucleotide sequence ID" value="NZ_FNON01000001.1"/>
</dbReference>